<sequence>MSGDRTPRARALERALYDSGLPTCWAGSYAALRDSRALERAVRHTAASLALMPAAYRWGTVTALRLFPVAFRAVTRTSPHSASPERLRHGLGQLRARPGYADVLRATTALALYGALDGTAPRPAHPPLGAVR</sequence>
<organism evidence="1 2">
    <name type="scientific">Streptomyces malaysiensis subsp. samsunensis</name>
    <dbReference type="NCBI Taxonomy" id="459658"/>
    <lineage>
        <taxon>Bacteria</taxon>
        <taxon>Bacillati</taxon>
        <taxon>Actinomycetota</taxon>
        <taxon>Actinomycetes</taxon>
        <taxon>Kitasatosporales</taxon>
        <taxon>Streptomycetaceae</taxon>
        <taxon>Streptomyces</taxon>
        <taxon>Streptomyces violaceusniger group</taxon>
    </lineage>
</organism>
<gene>
    <name evidence="1" type="ORF">NQU54_24255</name>
</gene>
<dbReference type="AlphaFoldDB" id="A0A9X2LZ00"/>
<evidence type="ECO:0000313" key="1">
    <source>
        <dbReference type="EMBL" id="MCQ8832101.1"/>
    </source>
</evidence>
<dbReference type="RefSeq" id="WP_257632950.1">
    <property type="nucleotide sequence ID" value="NZ_JANIIC010000029.1"/>
</dbReference>
<proteinExistence type="predicted"/>
<protein>
    <submittedName>
        <fullName evidence="1">Uncharacterized protein</fullName>
    </submittedName>
</protein>
<dbReference type="EMBL" id="JANIIC010000029">
    <property type="protein sequence ID" value="MCQ8832101.1"/>
    <property type="molecule type" value="Genomic_DNA"/>
</dbReference>
<dbReference type="Proteomes" id="UP001142400">
    <property type="component" value="Unassembled WGS sequence"/>
</dbReference>
<evidence type="ECO:0000313" key="2">
    <source>
        <dbReference type="Proteomes" id="UP001142400"/>
    </source>
</evidence>
<keyword evidence="2" id="KW-1185">Reference proteome</keyword>
<reference evidence="1" key="1">
    <citation type="submission" date="2022-06" db="EMBL/GenBank/DDBJ databases">
        <title>WGS of actinobacteria.</title>
        <authorList>
            <person name="Thawai C."/>
        </authorList>
    </citation>
    <scope>NUCLEOTIDE SEQUENCE</scope>
    <source>
        <strain evidence="1">DSM 42010</strain>
    </source>
</reference>
<comment type="caution">
    <text evidence="1">The sequence shown here is derived from an EMBL/GenBank/DDBJ whole genome shotgun (WGS) entry which is preliminary data.</text>
</comment>
<name>A0A9X2LZ00_STRMQ</name>
<accession>A0A9X2LZ00</accession>